<sequence length="500" mass="54581">MPGSRPVTTPAKTLALLLALMLALALAGCSGSPWREASPWRAAPASAPSSPPTVAPPPSEPDLAEARSEPRSDSVYPDVGDPLVDALHYELDLTWTPGSDRLEGRQRLTFRASADSPDIRLDFNEQLAISEVTVDGTPVEHSVRGYDLRIAAPVAADEQYVVELAYAGTPEPAPAPSARSDFASGVGWNVTDEHETWTVQEPYGAFTWYAVNDHPSDKAFYDFVLTSPDPMVGVANGQLVGVDDGGGLARRTWHLAEPASSYLVTVAFGDLRGTELTSAGGVPVQVWTDRDDDPLPGGTGYAAEALDWLEEYLGPYPFDSFGIVVVDNENGMETQTMVTLGDTPYSLSPEVVVHEAAHHWYGNTVSPADWAEVWMNEGMAMYLQAMWEAEQDGVDVAATMDEWAGLESQMRRDAGPPGAYDPEQFGDGNIYYGPALMWHELREEVGDTSFFRVLREWPARKENGNAERDEYLDWIEQTTGEELSAFFDAWLLGATTPDRD</sequence>
<dbReference type="PRINTS" id="PR00756">
    <property type="entry name" value="ALADIPTASE"/>
</dbReference>
<keyword evidence="9" id="KW-0862">Zinc</keyword>
<comment type="similarity">
    <text evidence="3">Belongs to the peptidase M1 family.</text>
</comment>
<evidence type="ECO:0000259" key="14">
    <source>
        <dbReference type="Pfam" id="PF01433"/>
    </source>
</evidence>
<keyword evidence="17" id="KW-1185">Reference proteome</keyword>
<evidence type="ECO:0000256" key="7">
    <source>
        <dbReference type="ARBA" id="ARBA00022723"/>
    </source>
</evidence>
<dbReference type="Gene3D" id="1.10.390.10">
    <property type="entry name" value="Neutral Protease Domain 2"/>
    <property type="match status" value="1"/>
</dbReference>
<evidence type="ECO:0000256" key="6">
    <source>
        <dbReference type="ARBA" id="ARBA00022670"/>
    </source>
</evidence>
<dbReference type="EC" id="3.4.11.2" evidence="4"/>
<evidence type="ECO:0000313" key="17">
    <source>
        <dbReference type="Proteomes" id="UP000663791"/>
    </source>
</evidence>
<feature type="region of interest" description="Disordered" evidence="13">
    <location>
        <begin position="31"/>
        <end position="79"/>
    </location>
</feature>
<evidence type="ECO:0000313" key="16">
    <source>
        <dbReference type="EMBL" id="MBM9458589.1"/>
    </source>
</evidence>
<evidence type="ECO:0000256" key="12">
    <source>
        <dbReference type="ARBA" id="ARBA00031533"/>
    </source>
</evidence>
<comment type="catalytic activity">
    <reaction evidence="1">
        <text>Release of an N-terminal amino acid, Xaa-|-Yaa- from a peptide, amide or arylamide. Xaa is preferably Ala, but may be most amino acids including Pro (slow action). When a terminal hydrophobic residue is followed by a prolyl residue, the two may be released as an intact Xaa-Pro dipeptide.</text>
        <dbReference type="EC" id="3.4.11.2"/>
    </reaction>
</comment>
<feature type="compositionally biased region" description="Pro residues" evidence="13">
    <location>
        <begin position="49"/>
        <end position="60"/>
    </location>
</feature>
<feature type="domain" description="Aminopeptidase N-like N-terminal" evidence="15">
    <location>
        <begin position="87"/>
        <end position="263"/>
    </location>
</feature>
<evidence type="ECO:0000256" key="5">
    <source>
        <dbReference type="ARBA" id="ARBA00015611"/>
    </source>
</evidence>
<proteinExistence type="inferred from homology"/>
<dbReference type="CDD" id="cd09603">
    <property type="entry name" value="M1_APN_like"/>
    <property type="match status" value="1"/>
</dbReference>
<evidence type="ECO:0000256" key="10">
    <source>
        <dbReference type="ARBA" id="ARBA00023049"/>
    </source>
</evidence>
<evidence type="ECO:0000256" key="11">
    <source>
        <dbReference type="ARBA" id="ARBA00029811"/>
    </source>
</evidence>
<evidence type="ECO:0000256" key="1">
    <source>
        <dbReference type="ARBA" id="ARBA00000098"/>
    </source>
</evidence>
<dbReference type="GO" id="GO:0008237">
    <property type="term" value="F:metallopeptidase activity"/>
    <property type="evidence" value="ECO:0007669"/>
    <property type="project" value="UniProtKB-KW"/>
</dbReference>
<feature type="compositionally biased region" description="Low complexity" evidence="13">
    <location>
        <begin position="31"/>
        <end position="48"/>
    </location>
</feature>
<protein>
    <recommendedName>
        <fullName evidence="5">Aminopeptidase N</fullName>
        <ecNumber evidence="4">3.4.11.2</ecNumber>
    </recommendedName>
    <alternativeName>
        <fullName evidence="11">Alanine aminopeptidase</fullName>
    </alternativeName>
    <alternativeName>
        <fullName evidence="12">Lysyl aminopeptidase</fullName>
    </alternativeName>
</protein>
<dbReference type="SUPFAM" id="SSF63737">
    <property type="entry name" value="Leukotriene A4 hydrolase N-terminal domain"/>
    <property type="match status" value="1"/>
</dbReference>
<evidence type="ECO:0000256" key="8">
    <source>
        <dbReference type="ARBA" id="ARBA00022801"/>
    </source>
</evidence>
<keyword evidence="10" id="KW-0482">Metalloprotease</keyword>
<organism evidence="16 17">
    <name type="scientific">Nocardioides faecalis</name>
    <dbReference type="NCBI Taxonomy" id="2803858"/>
    <lineage>
        <taxon>Bacteria</taxon>
        <taxon>Bacillati</taxon>
        <taxon>Actinomycetota</taxon>
        <taxon>Actinomycetes</taxon>
        <taxon>Propionibacteriales</taxon>
        <taxon>Nocardioidaceae</taxon>
        <taxon>Nocardioides</taxon>
    </lineage>
</organism>
<dbReference type="InterPro" id="IPR027268">
    <property type="entry name" value="Peptidase_M4/M1_CTD_sf"/>
</dbReference>
<comment type="cofactor">
    <cofactor evidence="2">
        <name>Zn(2+)</name>
        <dbReference type="ChEBI" id="CHEBI:29105"/>
    </cofactor>
</comment>
<dbReference type="PANTHER" id="PTHR11533">
    <property type="entry name" value="PROTEASE M1 ZINC METALLOPROTEASE"/>
    <property type="match status" value="1"/>
</dbReference>
<dbReference type="InterPro" id="IPR042097">
    <property type="entry name" value="Aminopeptidase_N-like_N_sf"/>
</dbReference>
<dbReference type="Pfam" id="PF17900">
    <property type="entry name" value="Peptidase_M1_N"/>
    <property type="match status" value="1"/>
</dbReference>
<dbReference type="RefSeq" id="WP_205289877.1">
    <property type="nucleotide sequence ID" value="NZ_CP074406.1"/>
</dbReference>
<dbReference type="EMBL" id="JAERTX010000001">
    <property type="protein sequence ID" value="MBM9458589.1"/>
    <property type="molecule type" value="Genomic_DNA"/>
</dbReference>
<dbReference type="PROSITE" id="PS51257">
    <property type="entry name" value="PROKAR_LIPOPROTEIN"/>
    <property type="match status" value="1"/>
</dbReference>
<dbReference type="InterPro" id="IPR050344">
    <property type="entry name" value="Peptidase_M1_aminopeptidases"/>
</dbReference>
<evidence type="ECO:0000256" key="3">
    <source>
        <dbReference type="ARBA" id="ARBA00010136"/>
    </source>
</evidence>
<dbReference type="SUPFAM" id="SSF55486">
    <property type="entry name" value="Metalloproteases ('zincins'), catalytic domain"/>
    <property type="match status" value="1"/>
</dbReference>
<evidence type="ECO:0000256" key="13">
    <source>
        <dbReference type="SAM" id="MobiDB-lite"/>
    </source>
</evidence>
<evidence type="ECO:0000259" key="15">
    <source>
        <dbReference type="Pfam" id="PF17900"/>
    </source>
</evidence>
<evidence type="ECO:0000256" key="2">
    <source>
        <dbReference type="ARBA" id="ARBA00001947"/>
    </source>
</evidence>
<keyword evidence="8" id="KW-0378">Hydrolase</keyword>
<evidence type="ECO:0000256" key="4">
    <source>
        <dbReference type="ARBA" id="ARBA00012564"/>
    </source>
</evidence>
<accession>A0A939BRG2</accession>
<dbReference type="Gene3D" id="2.60.40.1730">
    <property type="entry name" value="tricorn interacting facor f3 domain"/>
    <property type="match status" value="1"/>
</dbReference>
<keyword evidence="6" id="KW-0645">Protease</keyword>
<name>A0A939BRG2_9ACTN</name>
<dbReference type="GO" id="GO:0006508">
    <property type="term" value="P:proteolysis"/>
    <property type="evidence" value="ECO:0007669"/>
    <property type="project" value="UniProtKB-KW"/>
</dbReference>
<dbReference type="Pfam" id="PF01433">
    <property type="entry name" value="Peptidase_M1"/>
    <property type="match status" value="1"/>
</dbReference>
<dbReference type="GO" id="GO:0016285">
    <property type="term" value="F:alanyl aminopeptidase activity"/>
    <property type="evidence" value="ECO:0007669"/>
    <property type="project" value="UniProtKB-EC"/>
</dbReference>
<keyword evidence="7" id="KW-0479">Metal-binding</keyword>
<comment type="caution">
    <text evidence="16">The sequence shown here is derived from an EMBL/GenBank/DDBJ whole genome shotgun (WGS) entry which is preliminary data.</text>
</comment>
<reference evidence="16" key="1">
    <citation type="submission" date="2021-01" db="EMBL/GenBank/DDBJ databases">
        <title>Novel species in genus Nocardioides.</title>
        <authorList>
            <person name="Zhang G."/>
        </authorList>
    </citation>
    <scope>NUCLEOTIDE SEQUENCE</scope>
    <source>
        <strain evidence="16">Zg-536</strain>
    </source>
</reference>
<dbReference type="InterPro" id="IPR014782">
    <property type="entry name" value="Peptidase_M1_dom"/>
</dbReference>
<dbReference type="AlphaFoldDB" id="A0A939BRG2"/>
<evidence type="ECO:0000256" key="9">
    <source>
        <dbReference type="ARBA" id="ARBA00022833"/>
    </source>
</evidence>
<dbReference type="Proteomes" id="UP000663791">
    <property type="component" value="Unassembled WGS sequence"/>
</dbReference>
<gene>
    <name evidence="16" type="ORF">JK386_01600</name>
</gene>
<dbReference type="InterPro" id="IPR045357">
    <property type="entry name" value="Aminopeptidase_N-like_N"/>
</dbReference>
<dbReference type="InterPro" id="IPR001930">
    <property type="entry name" value="Peptidase_M1"/>
</dbReference>
<dbReference type="GO" id="GO:0008270">
    <property type="term" value="F:zinc ion binding"/>
    <property type="evidence" value="ECO:0007669"/>
    <property type="project" value="InterPro"/>
</dbReference>
<feature type="domain" description="Peptidase M1 membrane alanine aminopeptidase" evidence="14">
    <location>
        <begin position="303"/>
        <end position="490"/>
    </location>
</feature>